<sequence>MTIPSGTQACAACKYQRRKCAPDCILAPYFPPHHLSQFLNAHKLFGVSNILKIIRNLHPLEKSESVRTMIFEAGVRANDPVGGCYRIIREFQRQIDHGQAELDLVLHQLAICRSQAHRQGQILLQEESAAAAVLESQPINPDPVDSYNPMHYSNIHGHLHQQQSLNQWGMHDSSKIKMECEDIKPTSLVFENFDERFDHTKELVEFSNRAEFKEEDTDSMTIQQVQEHDLKGAASLFTLTNCSS</sequence>
<dbReference type="PANTHER" id="PTHR31301:SF67">
    <property type="entry name" value="LOB DOMAIN-CONTAINING PROTEIN 22"/>
    <property type="match status" value="1"/>
</dbReference>
<name>A0A834Z9I5_TETSI</name>
<dbReference type="OrthoDB" id="1893065at2759"/>
<evidence type="ECO:0000256" key="1">
    <source>
        <dbReference type="ARBA" id="ARBA00005474"/>
    </source>
</evidence>
<dbReference type="Pfam" id="PF03195">
    <property type="entry name" value="LOB"/>
    <property type="match status" value="1"/>
</dbReference>
<dbReference type="PANTHER" id="PTHR31301">
    <property type="entry name" value="LOB DOMAIN-CONTAINING PROTEIN 4-RELATED"/>
    <property type="match status" value="1"/>
</dbReference>
<dbReference type="Proteomes" id="UP000655225">
    <property type="component" value="Unassembled WGS sequence"/>
</dbReference>
<protein>
    <recommendedName>
        <fullName evidence="2">LOB domain-containing protein</fullName>
    </recommendedName>
</protein>
<proteinExistence type="inferred from homology"/>
<organism evidence="3 4">
    <name type="scientific">Tetracentron sinense</name>
    <name type="common">Spur-leaf</name>
    <dbReference type="NCBI Taxonomy" id="13715"/>
    <lineage>
        <taxon>Eukaryota</taxon>
        <taxon>Viridiplantae</taxon>
        <taxon>Streptophyta</taxon>
        <taxon>Embryophyta</taxon>
        <taxon>Tracheophyta</taxon>
        <taxon>Spermatophyta</taxon>
        <taxon>Magnoliopsida</taxon>
        <taxon>Trochodendrales</taxon>
        <taxon>Trochodendraceae</taxon>
        <taxon>Tetracentron</taxon>
    </lineage>
</organism>
<evidence type="ECO:0000313" key="3">
    <source>
        <dbReference type="EMBL" id="KAF8401003.1"/>
    </source>
</evidence>
<dbReference type="InterPro" id="IPR004883">
    <property type="entry name" value="LOB"/>
</dbReference>
<dbReference type="PROSITE" id="PS50891">
    <property type="entry name" value="LOB"/>
    <property type="match status" value="1"/>
</dbReference>
<evidence type="ECO:0000313" key="4">
    <source>
        <dbReference type="Proteomes" id="UP000655225"/>
    </source>
</evidence>
<feature type="domain" description="LOB" evidence="2">
    <location>
        <begin position="8"/>
        <end position="109"/>
    </location>
</feature>
<dbReference type="EMBL" id="JABCRI010000009">
    <property type="protein sequence ID" value="KAF8401003.1"/>
    <property type="molecule type" value="Genomic_DNA"/>
</dbReference>
<keyword evidence="4" id="KW-1185">Reference proteome</keyword>
<evidence type="ECO:0000259" key="2">
    <source>
        <dbReference type="PROSITE" id="PS50891"/>
    </source>
</evidence>
<dbReference type="OMA" id="IKMECED"/>
<accession>A0A834Z9I5</accession>
<gene>
    <name evidence="3" type="ORF">HHK36_014306</name>
</gene>
<comment type="similarity">
    <text evidence="1">Belongs to the LOB domain-containing protein family.</text>
</comment>
<reference evidence="3 4" key="1">
    <citation type="submission" date="2020-04" db="EMBL/GenBank/DDBJ databases">
        <title>Plant Genome Project.</title>
        <authorList>
            <person name="Zhang R.-G."/>
        </authorList>
    </citation>
    <scope>NUCLEOTIDE SEQUENCE [LARGE SCALE GENOMIC DNA]</scope>
    <source>
        <strain evidence="3">YNK0</strain>
        <tissue evidence="3">Leaf</tissue>
    </source>
</reference>
<comment type="caution">
    <text evidence="3">The sequence shown here is derived from an EMBL/GenBank/DDBJ whole genome shotgun (WGS) entry which is preliminary data.</text>
</comment>
<dbReference type="AlphaFoldDB" id="A0A834Z9I5"/>